<dbReference type="EMBL" id="VGLS01000557">
    <property type="protein sequence ID" value="MBM3225378.1"/>
    <property type="molecule type" value="Genomic_DNA"/>
</dbReference>
<name>A0A937W1X3_UNCTE</name>
<dbReference type="InterPro" id="IPR003781">
    <property type="entry name" value="CoA-bd"/>
</dbReference>
<dbReference type="AlphaFoldDB" id="A0A937W1X3"/>
<feature type="region of interest" description="Disordered" evidence="1">
    <location>
        <begin position="1"/>
        <end position="24"/>
    </location>
</feature>
<evidence type="ECO:0000313" key="3">
    <source>
        <dbReference type="EMBL" id="MBM3225378.1"/>
    </source>
</evidence>
<dbReference type="InterPro" id="IPR036291">
    <property type="entry name" value="NAD(P)-bd_dom_sf"/>
</dbReference>
<dbReference type="Gene3D" id="3.40.50.720">
    <property type="entry name" value="NAD(P)-binding Rossmann-like Domain"/>
    <property type="match status" value="1"/>
</dbReference>
<gene>
    <name evidence="3" type="ORF">FJZ47_16460</name>
</gene>
<dbReference type="Pfam" id="PF13380">
    <property type="entry name" value="CoA_binding_2"/>
    <property type="match status" value="1"/>
</dbReference>
<comment type="caution">
    <text evidence="3">The sequence shown here is derived from an EMBL/GenBank/DDBJ whole genome shotgun (WGS) entry which is preliminary data.</text>
</comment>
<accession>A0A937W1X3</accession>
<evidence type="ECO:0000256" key="1">
    <source>
        <dbReference type="SAM" id="MobiDB-lite"/>
    </source>
</evidence>
<dbReference type="Proteomes" id="UP000712673">
    <property type="component" value="Unassembled WGS sequence"/>
</dbReference>
<dbReference type="SUPFAM" id="SSF51735">
    <property type="entry name" value="NAD(P)-binding Rossmann-fold domains"/>
    <property type="match status" value="1"/>
</dbReference>
<dbReference type="PANTHER" id="PTHR33303:SF2">
    <property type="entry name" value="COA-BINDING DOMAIN-CONTAINING PROTEIN"/>
    <property type="match status" value="1"/>
</dbReference>
<organism evidence="3 4">
    <name type="scientific">Tectimicrobiota bacterium</name>
    <dbReference type="NCBI Taxonomy" id="2528274"/>
    <lineage>
        <taxon>Bacteria</taxon>
        <taxon>Pseudomonadati</taxon>
        <taxon>Nitrospinota/Tectimicrobiota group</taxon>
        <taxon>Candidatus Tectimicrobiota</taxon>
    </lineage>
</organism>
<proteinExistence type="predicted"/>
<evidence type="ECO:0000259" key="2">
    <source>
        <dbReference type="SMART" id="SM00881"/>
    </source>
</evidence>
<feature type="domain" description="CoA-binding" evidence="2">
    <location>
        <begin position="32"/>
        <end position="118"/>
    </location>
</feature>
<protein>
    <submittedName>
        <fullName evidence="3">CoA-binding protein</fullName>
    </submittedName>
</protein>
<evidence type="ECO:0000313" key="4">
    <source>
        <dbReference type="Proteomes" id="UP000712673"/>
    </source>
</evidence>
<dbReference type="PANTHER" id="PTHR33303">
    <property type="entry name" value="CYTOPLASMIC PROTEIN-RELATED"/>
    <property type="match status" value="1"/>
</dbReference>
<reference evidence="3" key="1">
    <citation type="submission" date="2019-03" db="EMBL/GenBank/DDBJ databases">
        <title>Lake Tanganyika Metagenome-Assembled Genomes (MAGs).</title>
        <authorList>
            <person name="Tran P."/>
        </authorList>
    </citation>
    <scope>NUCLEOTIDE SEQUENCE</scope>
    <source>
        <strain evidence="3">K_DeepCast_65m_m2_066</strain>
    </source>
</reference>
<dbReference type="SMART" id="SM00881">
    <property type="entry name" value="CoA_binding"/>
    <property type="match status" value="1"/>
</dbReference>
<sequence length="161" mass="17128">MTKRQLTGGDGVSQSSGNGAAGDLTAPPAHCGGDLFDDPTRDSYRIAGRLQAFGFQMIPVNPFAAGTRIHGEPCYASLTEIPGKIDMVDVFRRPALVDPIVDEAIACGADILWLQLGVVNEAAARRAQEAGLTVVMDRCTSRDYRRFFLSPPAAGSKETST</sequence>